<proteinExistence type="predicted"/>
<evidence type="ECO:0000313" key="2">
    <source>
        <dbReference type="Proteomes" id="UP001529235"/>
    </source>
</evidence>
<name>A0ABD4ZAA4_9CREN</name>
<gene>
    <name evidence="1" type="ORF">QPL79_08965</name>
</gene>
<sequence>MHLKKESRILIVDVLNDKVIGVVLRGLAGIEETIILSDCEALKNFCIANRVLQVK</sequence>
<dbReference type="RefSeq" id="WP_285274480.1">
    <property type="nucleotide sequence ID" value="NZ_JASNVW010000009.1"/>
</dbReference>
<organism evidence="1 2">
    <name type="scientific">Ignisphaera cupida</name>
    <dbReference type="NCBI Taxonomy" id="3050454"/>
    <lineage>
        <taxon>Archaea</taxon>
        <taxon>Thermoproteota</taxon>
        <taxon>Thermoprotei</taxon>
        <taxon>Desulfurococcales</taxon>
        <taxon>Desulfurococcaceae</taxon>
        <taxon>Ignisphaera</taxon>
    </lineage>
</organism>
<dbReference type="Proteomes" id="UP001529235">
    <property type="component" value="Unassembled WGS sequence"/>
</dbReference>
<protein>
    <submittedName>
        <fullName evidence="1">Uncharacterized protein</fullName>
    </submittedName>
</protein>
<keyword evidence="2" id="KW-1185">Reference proteome</keyword>
<evidence type="ECO:0000313" key="1">
    <source>
        <dbReference type="EMBL" id="MDK6029493.1"/>
    </source>
</evidence>
<accession>A0ABD4ZAA4</accession>
<reference evidence="1 2" key="1">
    <citation type="submission" date="2023-05" db="EMBL/GenBank/DDBJ databases">
        <title>A new hyperthermophilic archaea 'Ignisphaera cupida' sp. nov. and description of the family 'Ignisphaeraceae' fam. nov.</title>
        <authorList>
            <person name="Podosokorskaya O.A."/>
            <person name="Elcheninov A.G."/>
            <person name="Klukina A."/>
            <person name="Merkel A.Y."/>
        </authorList>
    </citation>
    <scope>NUCLEOTIDE SEQUENCE [LARGE SCALE GENOMIC DNA]</scope>
    <source>
        <strain evidence="1 2">4213-co</strain>
    </source>
</reference>
<dbReference type="AlphaFoldDB" id="A0ABD4ZAA4"/>
<dbReference type="EMBL" id="JASNVW010000009">
    <property type="protein sequence ID" value="MDK6029493.1"/>
    <property type="molecule type" value="Genomic_DNA"/>
</dbReference>
<comment type="caution">
    <text evidence="1">The sequence shown here is derived from an EMBL/GenBank/DDBJ whole genome shotgun (WGS) entry which is preliminary data.</text>
</comment>